<comment type="function">
    <text evidence="1 10">Controls the rotational direction of flagella during chemotaxis.</text>
</comment>
<dbReference type="EMBL" id="MASJ01000003">
    <property type="protein sequence ID" value="OCS87682.1"/>
    <property type="molecule type" value="Genomic_DNA"/>
</dbReference>
<dbReference type="OrthoDB" id="2381796at2"/>
<keyword evidence="6" id="KW-0812">Transmembrane</keyword>
<dbReference type="GO" id="GO:0071978">
    <property type="term" value="P:bacterial-type flagellum-dependent swarming motility"/>
    <property type="evidence" value="ECO:0007669"/>
    <property type="project" value="TreeGrafter"/>
</dbReference>
<accession>A0A1C0YKI1</accession>
<evidence type="ECO:0000256" key="9">
    <source>
        <dbReference type="ARBA" id="ARBA00023136"/>
    </source>
</evidence>
<keyword evidence="11" id="KW-0966">Cell projection</keyword>
<dbReference type="Pfam" id="PF03748">
    <property type="entry name" value="FliL"/>
    <property type="match status" value="1"/>
</dbReference>
<evidence type="ECO:0000256" key="6">
    <source>
        <dbReference type="ARBA" id="ARBA00022692"/>
    </source>
</evidence>
<dbReference type="STRING" id="33978.A6M13_10285"/>
<evidence type="ECO:0000256" key="7">
    <source>
        <dbReference type="ARBA" id="ARBA00022779"/>
    </source>
</evidence>
<evidence type="ECO:0000256" key="10">
    <source>
        <dbReference type="RuleBase" id="RU364125"/>
    </source>
</evidence>
<dbReference type="InterPro" id="IPR005503">
    <property type="entry name" value="FliL"/>
</dbReference>
<dbReference type="PANTHER" id="PTHR35091">
    <property type="entry name" value="FLAGELLAR PROTEIN FLIL"/>
    <property type="match status" value="1"/>
</dbReference>
<name>A0A1C0YKI1_9BACL</name>
<keyword evidence="7 10" id="KW-0283">Flagellar rotation</keyword>
<dbReference type="RefSeq" id="WP_066543388.1">
    <property type="nucleotide sequence ID" value="NZ_MASJ01000003.1"/>
</dbReference>
<keyword evidence="4 10" id="KW-1003">Cell membrane</keyword>
<evidence type="ECO:0000256" key="4">
    <source>
        <dbReference type="ARBA" id="ARBA00022475"/>
    </source>
</evidence>
<dbReference type="AlphaFoldDB" id="A0A1C0YKI1"/>
<organism evidence="11 12">
    <name type="scientific">Caryophanon tenue</name>
    <dbReference type="NCBI Taxonomy" id="33978"/>
    <lineage>
        <taxon>Bacteria</taxon>
        <taxon>Bacillati</taxon>
        <taxon>Bacillota</taxon>
        <taxon>Bacilli</taxon>
        <taxon>Bacillales</taxon>
        <taxon>Caryophanaceae</taxon>
        <taxon>Caryophanon</taxon>
    </lineage>
</organism>
<dbReference type="NCBIfam" id="NF005826">
    <property type="entry name" value="PRK07718.1"/>
    <property type="match status" value="1"/>
</dbReference>
<proteinExistence type="inferred from homology"/>
<protein>
    <recommendedName>
        <fullName evidence="10">Flagellar protein FliL</fullName>
    </recommendedName>
</protein>
<keyword evidence="11" id="KW-0969">Cilium</keyword>
<comment type="subcellular location">
    <subcellularLocation>
        <location evidence="2">Cell membrane</location>
        <topology evidence="2">Single-pass membrane protein</topology>
    </subcellularLocation>
</comment>
<evidence type="ECO:0000256" key="3">
    <source>
        <dbReference type="ARBA" id="ARBA00008281"/>
    </source>
</evidence>
<comment type="caution">
    <text evidence="11">The sequence shown here is derived from an EMBL/GenBank/DDBJ whole genome shotgun (WGS) entry which is preliminary data.</text>
</comment>
<comment type="similarity">
    <text evidence="3 10">Belongs to the FliL family.</text>
</comment>
<evidence type="ECO:0000313" key="12">
    <source>
        <dbReference type="Proteomes" id="UP000093199"/>
    </source>
</evidence>
<keyword evidence="5 10" id="KW-0145">Chemotaxis</keyword>
<dbReference type="PANTHER" id="PTHR35091:SF2">
    <property type="entry name" value="FLAGELLAR PROTEIN FLIL"/>
    <property type="match status" value="1"/>
</dbReference>
<dbReference type="GO" id="GO:0006935">
    <property type="term" value="P:chemotaxis"/>
    <property type="evidence" value="ECO:0007669"/>
    <property type="project" value="UniProtKB-KW"/>
</dbReference>
<evidence type="ECO:0000256" key="5">
    <source>
        <dbReference type="ARBA" id="ARBA00022500"/>
    </source>
</evidence>
<sequence>MKKNKTMNVMIIILVTILLLGVVGIVVVKKLGENNAENTSALEPSIDEILVSSVDVPELTTNLMDNKFVRISLKIQTNSEDAAAELTKRDFQTNNIVIQTLSEMSSTDLEGKTGKIDFQNTIKVQLNELMQQGEVQKVYITSYIIQ</sequence>
<keyword evidence="12" id="KW-1185">Reference proteome</keyword>
<dbReference type="GO" id="GO:0005886">
    <property type="term" value="C:plasma membrane"/>
    <property type="evidence" value="ECO:0007669"/>
    <property type="project" value="UniProtKB-SubCell"/>
</dbReference>
<evidence type="ECO:0000256" key="1">
    <source>
        <dbReference type="ARBA" id="ARBA00002254"/>
    </source>
</evidence>
<evidence type="ECO:0000313" key="11">
    <source>
        <dbReference type="EMBL" id="OCS87682.1"/>
    </source>
</evidence>
<reference evidence="11 12" key="1">
    <citation type="submission" date="2016-07" db="EMBL/GenBank/DDBJ databases">
        <title>Caryophanon tenue genome sequencing.</title>
        <authorList>
            <person name="Verma A."/>
            <person name="Pal Y."/>
            <person name="Krishnamurthi S."/>
        </authorList>
    </citation>
    <scope>NUCLEOTIDE SEQUENCE [LARGE SCALE GENOMIC DNA]</scope>
    <source>
        <strain evidence="11 12">DSM 14152</strain>
    </source>
</reference>
<dbReference type="Proteomes" id="UP000093199">
    <property type="component" value="Unassembled WGS sequence"/>
</dbReference>
<dbReference type="GO" id="GO:0009425">
    <property type="term" value="C:bacterial-type flagellum basal body"/>
    <property type="evidence" value="ECO:0007669"/>
    <property type="project" value="InterPro"/>
</dbReference>
<keyword evidence="9 10" id="KW-0472">Membrane</keyword>
<evidence type="ECO:0000256" key="2">
    <source>
        <dbReference type="ARBA" id="ARBA00004162"/>
    </source>
</evidence>
<gene>
    <name evidence="11" type="ORF">A6M13_10285</name>
</gene>
<keyword evidence="8" id="KW-1133">Transmembrane helix</keyword>
<evidence type="ECO:0000256" key="8">
    <source>
        <dbReference type="ARBA" id="ARBA00022989"/>
    </source>
</evidence>
<keyword evidence="11" id="KW-0282">Flagellum</keyword>